<comment type="caution">
    <text evidence="1">The sequence shown here is derived from an EMBL/GenBank/DDBJ whole genome shotgun (WGS) entry which is preliminary data.</text>
</comment>
<proteinExistence type="predicted"/>
<protein>
    <submittedName>
        <fullName evidence="1">Uncharacterized protein</fullName>
    </submittedName>
</protein>
<sequence>DDLYQGFNFATDIDEFIEKQQIDMHVFTYGDNDQSPCQYAIHHYKCDTSERDFKIHLLNKPFHQSQESNVIILCDEADEVKFNVIKDKALQQHDESTSTLTFSVNNNIDPKEKLTKPYYRNLANLNQIDTFLDQIYRHEQRSAFKIRADFGTIIEMFEYDGNEQKISYKYILPVDANTERWIPLIIKSQKIQKVISIICMMLLQACKRKHKKTPIKKQQQYSQQ</sequence>
<feature type="non-terminal residue" evidence="1">
    <location>
        <position position="1"/>
    </location>
</feature>
<organism evidence="1 2">
    <name type="scientific">Streblomastix strix</name>
    <dbReference type="NCBI Taxonomy" id="222440"/>
    <lineage>
        <taxon>Eukaryota</taxon>
        <taxon>Metamonada</taxon>
        <taxon>Preaxostyla</taxon>
        <taxon>Oxymonadida</taxon>
        <taxon>Streblomastigidae</taxon>
        <taxon>Streblomastix</taxon>
    </lineage>
</organism>
<accession>A0A5J4RGH5</accession>
<evidence type="ECO:0000313" key="1">
    <source>
        <dbReference type="EMBL" id="KAA6332123.1"/>
    </source>
</evidence>
<name>A0A5J4RGH5_9EUKA</name>
<reference evidence="1 2" key="1">
    <citation type="submission" date="2019-03" db="EMBL/GenBank/DDBJ databases">
        <title>Single cell metagenomics reveals metabolic interactions within the superorganism composed of flagellate Streblomastix strix and complex community of Bacteroidetes bacteria on its surface.</title>
        <authorList>
            <person name="Treitli S.C."/>
            <person name="Kolisko M."/>
            <person name="Husnik F."/>
            <person name="Keeling P."/>
            <person name="Hampl V."/>
        </authorList>
    </citation>
    <scope>NUCLEOTIDE SEQUENCE [LARGE SCALE GENOMIC DNA]</scope>
    <source>
        <strain evidence="1">ST1C</strain>
    </source>
</reference>
<gene>
    <name evidence="1" type="ORF">EZS28_053314</name>
</gene>
<evidence type="ECO:0000313" key="2">
    <source>
        <dbReference type="Proteomes" id="UP000324800"/>
    </source>
</evidence>
<dbReference type="Proteomes" id="UP000324800">
    <property type="component" value="Unassembled WGS sequence"/>
</dbReference>
<dbReference type="AlphaFoldDB" id="A0A5J4RGH5"/>
<dbReference type="EMBL" id="SNRW01042475">
    <property type="protein sequence ID" value="KAA6332123.1"/>
    <property type="molecule type" value="Genomic_DNA"/>
</dbReference>